<proteinExistence type="predicted"/>
<name>A0A6G1PVB8_CHAAH</name>
<evidence type="ECO:0000256" key="2">
    <source>
        <dbReference type="SAM" id="MobiDB-lite"/>
    </source>
</evidence>
<accession>A0A6G1PVB8</accession>
<evidence type="ECO:0000256" key="1">
    <source>
        <dbReference type="SAM" id="Coils"/>
    </source>
</evidence>
<gene>
    <name evidence="3" type="ORF">EXN66_Car009888</name>
</gene>
<evidence type="ECO:0000313" key="3">
    <source>
        <dbReference type="EMBL" id="KAF3694212.1"/>
    </source>
</evidence>
<dbReference type="EMBL" id="CM015720">
    <property type="protein sequence ID" value="KAF3694212.1"/>
    <property type="molecule type" value="Genomic_DNA"/>
</dbReference>
<evidence type="ECO:0000313" key="4">
    <source>
        <dbReference type="Proteomes" id="UP000503349"/>
    </source>
</evidence>
<feature type="compositionally biased region" description="Polar residues" evidence="2">
    <location>
        <begin position="183"/>
        <end position="198"/>
    </location>
</feature>
<keyword evidence="1" id="KW-0175">Coiled coil</keyword>
<feature type="coiled-coil region" evidence="1">
    <location>
        <begin position="270"/>
        <end position="297"/>
    </location>
</feature>
<reference evidence="3 4" key="1">
    <citation type="submission" date="2019-02" db="EMBL/GenBank/DDBJ databases">
        <title>Opniocepnalus argus genome.</title>
        <authorList>
            <person name="Zhou C."/>
            <person name="Xiao S."/>
        </authorList>
    </citation>
    <scope>NUCLEOTIDE SEQUENCE [LARGE SCALE GENOMIC DNA]</scope>
    <source>
        <strain evidence="3">OARG1902GOOAL</strain>
        <tissue evidence="3">Muscle</tissue>
    </source>
</reference>
<reference evidence="4" key="2">
    <citation type="submission" date="2019-02" db="EMBL/GenBank/DDBJ databases">
        <title>Opniocepnalus argus Var Kimnra genome.</title>
        <authorList>
            <person name="Zhou C."/>
            <person name="Xiao S."/>
        </authorList>
    </citation>
    <scope>NUCLEOTIDE SEQUENCE [LARGE SCALE GENOMIC DNA]</scope>
</reference>
<dbReference type="Proteomes" id="UP000503349">
    <property type="component" value="Chromosome 9"/>
</dbReference>
<feature type="region of interest" description="Disordered" evidence="2">
    <location>
        <begin position="176"/>
        <end position="198"/>
    </location>
</feature>
<organism evidence="3 4">
    <name type="scientific">Channa argus</name>
    <name type="common">Northern snakehead</name>
    <name type="synonym">Ophicephalus argus</name>
    <dbReference type="NCBI Taxonomy" id="215402"/>
    <lineage>
        <taxon>Eukaryota</taxon>
        <taxon>Metazoa</taxon>
        <taxon>Chordata</taxon>
        <taxon>Craniata</taxon>
        <taxon>Vertebrata</taxon>
        <taxon>Euteleostomi</taxon>
        <taxon>Actinopterygii</taxon>
        <taxon>Neopterygii</taxon>
        <taxon>Teleostei</taxon>
        <taxon>Neoteleostei</taxon>
        <taxon>Acanthomorphata</taxon>
        <taxon>Anabantaria</taxon>
        <taxon>Anabantiformes</taxon>
        <taxon>Channoidei</taxon>
        <taxon>Channidae</taxon>
        <taxon>Channa</taxon>
    </lineage>
</organism>
<dbReference type="AlphaFoldDB" id="A0A6G1PVB8"/>
<sequence>MRRFFRAQRDEDYSQIQYLTAKCTRLAHDKAVLDRDFLLSIEREKKLHNDLEVVATRLLHQEQANTELRIKQNQLISRIHQQQYLVDLLQQRLILLADDSSRHTEVLQQVGSELLCVQSSEGKLVGLVEELHAEAQHRAALTESLEMELRSKTVELKELQDINKTLTEELKDLRRAHQEEESYNPSTSPQKNKQTYNDLSFETSAKKTIVFEAREKHNESIYLWWTPGIIVNVLQVLEMCCFPDPHLSPDKQRLTPQSPSLGPALFFRFKDSLMEERKALLRQVSMLETKAEDLKRSSRADGLTQNLLCPLLAPDRSGSGVTSWDADAATDLEAQVEKSNLLYEELCSRSLPSGEEKMYLEEQAPQET</sequence>
<protein>
    <submittedName>
        <fullName evidence="3">Uncharacterized protein</fullName>
    </submittedName>
</protein>
<keyword evidence="4" id="KW-1185">Reference proteome</keyword>